<dbReference type="GO" id="GO:0032993">
    <property type="term" value="C:protein-DNA complex"/>
    <property type="evidence" value="ECO:0007669"/>
    <property type="project" value="TreeGrafter"/>
</dbReference>
<reference evidence="10 11" key="1">
    <citation type="submission" date="2019-11" db="EMBL/GenBank/DDBJ databases">
        <authorList>
            <person name="Khan S.A."/>
            <person name="Jeon C.O."/>
            <person name="Chun B.H."/>
        </authorList>
    </citation>
    <scope>NUCLEOTIDE SEQUENCE [LARGE SCALE GENOMIC DNA]</scope>
    <source>
        <strain evidence="10 11">IMCC 1097</strain>
    </source>
</reference>
<protein>
    <submittedName>
        <fullName evidence="10">Response regulator</fullName>
    </submittedName>
</protein>
<dbReference type="AlphaFoldDB" id="A0A5Q2QIY4"/>
<dbReference type="Proteomes" id="UP000388235">
    <property type="component" value="Chromosome"/>
</dbReference>
<evidence type="ECO:0000259" key="9">
    <source>
        <dbReference type="PROSITE" id="PS51755"/>
    </source>
</evidence>
<organism evidence="10 11">
    <name type="scientific">Litorivicinus lipolyticus</name>
    <dbReference type="NCBI Taxonomy" id="418701"/>
    <lineage>
        <taxon>Bacteria</taxon>
        <taxon>Pseudomonadati</taxon>
        <taxon>Pseudomonadota</taxon>
        <taxon>Gammaproteobacteria</taxon>
        <taxon>Oceanospirillales</taxon>
        <taxon>Litorivicinaceae</taxon>
        <taxon>Litorivicinus</taxon>
    </lineage>
</organism>
<keyword evidence="2" id="KW-0902">Two-component regulatory system</keyword>
<dbReference type="PROSITE" id="PS50110">
    <property type="entry name" value="RESPONSE_REGULATORY"/>
    <property type="match status" value="1"/>
</dbReference>
<dbReference type="Pfam" id="PF00072">
    <property type="entry name" value="Response_reg"/>
    <property type="match status" value="1"/>
</dbReference>
<dbReference type="SUPFAM" id="SSF52172">
    <property type="entry name" value="CheY-like"/>
    <property type="match status" value="1"/>
</dbReference>
<dbReference type="OrthoDB" id="9802426at2"/>
<evidence type="ECO:0000256" key="5">
    <source>
        <dbReference type="ARBA" id="ARBA00023163"/>
    </source>
</evidence>
<feature type="modified residue" description="4-aspartylphosphate" evidence="6">
    <location>
        <position position="51"/>
    </location>
</feature>
<keyword evidence="3" id="KW-0805">Transcription regulation</keyword>
<dbReference type="GO" id="GO:0005829">
    <property type="term" value="C:cytosol"/>
    <property type="evidence" value="ECO:0007669"/>
    <property type="project" value="TreeGrafter"/>
</dbReference>
<keyword evidence="5" id="KW-0804">Transcription</keyword>
<dbReference type="GO" id="GO:0006355">
    <property type="term" value="P:regulation of DNA-templated transcription"/>
    <property type="evidence" value="ECO:0007669"/>
    <property type="project" value="InterPro"/>
</dbReference>
<dbReference type="SMART" id="SM00448">
    <property type="entry name" value="REC"/>
    <property type="match status" value="1"/>
</dbReference>
<proteinExistence type="predicted"/>
<dbReference type="KEGG" id="llp:GH975_10730"/>
<dbReference type="EMBL" id="CP045871">
    <property type="protein sequence ID" value="QGG81015.1"/>
    <property type="molecule type" value="Genomic_DNA"/>
</dbReference>
<evidence type="ECO:0000256" key="4">
    <source>
        <dbReference type="ARBA" id="ARBA00023125"/>
    </source>
</evidence>
<evidence type="ECO:0000313" key="11">
    <source>
        <dbReference type="Proteomes" id="UP000388235"/>
    </source>
</evidence>
<dbReference type="PANTHER" id="PTHR48111:SF4">
    <property type="entry name" value="DNA-BINDING DUAL TRANSCRIPTIONAL REGULATOR OMPR"/>
    <property type="match status" value="1"/>
</dbReference>
<feature type="DNA-binding region" description="OmpR/PhoB-type" evidence="7">
    <location>
        <begin position="119"/>
        <end position="217"/>
    </location>
</feature>
<evidence type="ECO:0000256" key="7">
    <source>
        <dbReference type="PROSITE-ProRule" id="PRU01091"/>
    </source>
</evidence>
<dbReference type="GO" id="GO:0000156">
    <property type="term" value="F:phosphorelay response regulator activity"/>
    <property type="evidence" value="ECO:0007669"/>
    <property type="project" value="TreeGrafter"/>
</dbReference>
<accession>A0A5Q2QIY4</accession>
<gene>
    <name evidence="10" type="ORF">GH975_10730</name>
</gene>
<dbReference type="GO" id="GO:0000976">
    <property type="term" value="F:transcription cis-regulatory region binding"/>
    <property type="evidence" value="ECO:0007669"/>
    <property type="project" value="TreeGrafter"/>
</dbReference>
<dbReference type="PROSITE" id="PS51755">
    <property type="entry name" value="OMPR_PHOB"/>
    <property type="match status" value="1"/>
</dbReference>
<keyword evidence="4 7" id="KW-0238">DNA-binding</keyword>
<evidence type="ECO:0000256" key="3">
    <source>
        <dbReference type="ARBA" id="ARBA00023015"/>
    </source>
</evidence>
<keyword evidence="1 6" id="KW-0597">Phosphoprotein</keyword>
<sequence>MHRVFLVDDDPEICELLSSYLSGNQLQVTAFADAESLLATRLEGADCVILDIGLPGMDGLQACRAIRSTHDLPILILTAAGDDVDRILGLEIGADDYMGKPFNPRELLARIRALLRRSVPKIPVGGFAHISHAREVRFNGAAVALTGSEYTAFVTLWDHKPGVVDRDTLGLALHNRKPGPFDRTVDTTVSRLRAKLTDATGHNCVRTVRGQGYALIMPQ</sequence>
<dbReference type="InterPro" id="IPR001789">
    <property type="entry name" value="Sig_transdc_resp-reg_receiver"/>
</dbReference>
<keyword evidence="11" id="KW-1185">Reference proteome</keyword>
<dbReference type="PANTHER" id="PTHR48111">
    <property type="entry name" value="REGULATOR OF RPOS"/>
    <property type="match status" value="1"/>
</dbReference>
<dbReference type="Gene3D" id="6.10.250.690">
    <property type="match status" value="1"/>
</dbReference>
<dbReference type="RefSeq" id="WP_153714518.1">
    <property type="nucleotide sequence ID" value="NZ_CP045871.1"/>
</dbReference>
<dbReference type="Gene3D" id="1.10.10.10">
    <property type="entry name" value="Winged helix-like DNA-binding domain superfamily/Winged helix DNA-binding domain"/>
    <property type="match status" value="1"/>
</dbReference>
<evidence type="ECO:0000256" key="2">
    <source>
        <dbReference type="ARBA" id="ARBA00023012"/>
    </source>
</evidence>
<dbReference type="InterPro" id="IPR011006">
    <property type="entry name" value="CheY-like_superfamily"/>
</dbReference>
<dbReference type="Gene3D" id="3.40.50.2300">
    <property type="match status" value="1"/>
</dbReference>
<dbReference type="SMART" id="SM00862">
    <property type="entry name" value="Trans_reg_C"/>
    <property type="match status" value="1"/>
</dbReference>
<dbReference type="InterPro" id="IPR016032">
    <property type="entry name" value="Sig_transdc_resp-reg_C-effctor"/>
</dbReference>
<evidence type="ECO:0000313" key="10">
    <source>
        <dbReference type="EMBL" id="QGG81015.1"/>
    </source>
</evidence>
<dbReference type="Pfam" id="PF00486">
    <property type="entry name" value="Trans_reg_C"/>
    <property type="match status" value="1"/>
</dbReference>
<dbReference type="CDD" id="cd00383">
    <property type="entry name" value="trans_reg_C"/>
    <property type="match status" value="1"/>
</dbReference>
<evidence type="ECO:0000256" key="6">
    <source>
        <dbReference type="PROSITE-ProRule" id="PRU00169"/>
    </source>
</evidence>
<dbReference type="SUPFAM" id="SSF46894">
    <property type="entry name" value="C-terminal effector domain of the bipartite response regulators"/>
    <property type="match status" value="1"/>
</dbReference>
<name>A0A5Q2QIY4_9GAMM</name>
<feature type="domain" description="OmpR/PhoB-type" evidence="9">
    <location>
        <begin position="119"/>
        <end position="217"/>
    </location>
</feature>
<feature type="domain" description="Response regulatory" evidence="8">
    <location>
        <begin position="3"/>
        <end position="115"/>
    </location>
</feature>
<dbReference type="InterPro" id="IPR039420">
    <property type="entry name" value="WalR-like"/>
</dbReference>
<evidence type="ECO:0000259" key="8">
    <source>
        <dbReference type="PROSITE" id="PS50110"/>
    </source>
</evidence>
<dbReference type="InterPro" id="IPR036388">
    <property type="entry name" value="WH-like_DNA-bd_sf"/>
</dbReference>
<evidence type="ECO:0000256" key="1">
    <source>
        <dbReference type="ARBA" id="ARBA00022553"/>
    </source>
</evidence>
<dbReference type="InterPro" id="IPR001867">
    <property type="entry name" value="OmpR/PhoB-type_DNA-bd"/>
</dbReference>